<dbReference type="Pfam" id="PF16289">
    <property type="entry name" value="PIN_12"/>
    <property type="match status" value="1"/>
</dbReference>
<evidence type="ECO:0000259" key="1">
    <source>
        <dbReference type="Pfam" id="PF16289"/>
    </source>
</evidence>
<evidence type="ECO:0000313" key="3">
    <source>
        <dbReference type="Proteomes" id="UP000253506"/>
    </source>
</evidence>
<reference evidence="2 3" key="1">
    <citation type="submission" date="2018-07" db="EMBL/GenBank/DDBJ databases">
        <title>Genomic Encyclopedia of Type Strains, Phase III (KMG-III): the genomes of soil and plant-associated and newly described type strains.</title>
        <authorList>
            <person name="Whitman W."/>
        </authorList>
    </citation>
    <scope>NUCLEOTIDE SEQUENCE [LARGE SCALE GENOMIC DNA]</scope>
    <source>
        <strain evidence="2 3">CECT 7731</strain>
    </source>
</reference>
<dbReference type="InterPro" id="IPR032557">
    <property type="entry name" value="DUF4935"/>
</dbReference>
<proteinExistence type="predicted"/>
<feature type="domain" description="DUF4935" evidence="1">
    <location>
        <begin position="10"/>
        <end position="177"/>
    </location>
</feature>
<comment type="caution">
    <text evidence="2">The sequence shown here is derived from an EMBL/GenBank/DDBJ whole genome shotgun (WGS) entry which is preliminary data.</text>
</comment>
<dbReference type="RefSeq" id="WP_181858494.1">
    <property type="nucleotide sequence ID" value="NZ_QPJQ01000006.1"/>
</dbReference>
<dbReference type="Proteomes" id="UP000253506">
    <property type="component" value="Unassembled WGS sequence"/>
</dbReference>
<gene>
    <name evidence="2" type="ORF">DFP77_106117</name>
</gene>
<protein>
    <recommendedName>
        <fullName evidence="1">DUF4935 domain-containing protein</fullName>
    </recommendedName>
</protein>
<dbReference type="AlphaFoldDB" id="A0A369AGF9"/>
<name>A0A369AGF9_9GAMM</name>
<accession>A0A369AGF9</accession>
<dbReference type="EMBL" id="QPJQ01000006">
    <property type="protein sequence ID" value="RCX07237.1"/>
    <property type="molecule type" value="Genomic_DNA"/>
</dbReference>
<sequence>MSTELESRLVFVDTSAYESKNYQFNEHALGKLCDFLESERLHLLITQITINEIKAHLLSKAEESARAIKKIQKEAMFLRNTPELACHGIFEKVKAEDVYKIALEKFEEFLDKSSAEIVDIKNVDASIVFDKYFNSEPPFGGANKKSEFPDAFVLEAVGKVSRERGHTLYVISDDGDMEKYADTLDNLIHLKRVDDLLDLVVRKEEELKEPVKFADSIFEQLEENLIESAREIISSSEFYSDEANEFDDEIYQIDIESVCINHKNIISVSDEHVEYEIDFEIVLKAHYSIADYDRSPWDPEDKVYMFVLHNDIVKKHTEVFSAYVNIDYMDGIRANAEVSELDFTDSAFELNEENSETISVKYLDLSGE</sequence>
<organism evidence="2 3">
    <name type="scientific">Marinomonas foliarum</name>
    <dbReference type="NCBI Taxonomy" id="491950"/>
    <lineage>
        <taxon>Bacteria</taxon>
        <taxon>Pseudomonadati</taxon>
        <taxon>Pseudomonadota</taxon>
        <taxon>Gammaproteobacteria</taxon>
        <taxon>Oceanospirillales</taxon>
        <taxon>Oceanospirillaceae</taxon>
        <taxon>Marinomonas</taxon>
    </lineage>
</organism>
<evidence type="ECO:0000313" key="2">
    <source>
        <dbReference type="EMBL" id="RCX07237.1"/>
    </source>
</evidence>